<organism evidence="2 3">
    <name type="scientific">Phakopsora pachyrhizi</name>
    <name type="common">Asian soybean rust disease fungus</name>
    <dbReference type="NCBI Taxonomy" id="170000"/>
    <lineage>
        <taxon>Eukaryota</taxon>
        <taxon>Fungi</taxon>
        <taxon>Dikarya</taxon>
        <taxon>Basidiomycota</taxon>
        <taxon>Pucciniomycotina</taxon>
        <taxon>Pucciniomycetes</taxon>
        <taxon>Pucciniales</taxon>
        <taxon>Phakopsoraceae</taxon>
        <taxon>Phakopsora</taxon>
    </lineage>
</organism>
<protein>
    <submittedName>
        <fullName evidence="2">Uncharacterized protein</fullName>
    </submittedName>
</protein>
<gene>
    <name evidence="2" type="ORF">PPACK8108_LOCUS20713</name>
</gene>
<comment type="caution">
    <text evidence="2">The sequence shown here is derived from an EMBL/GenBank/DDBJ whole genome shotgun (WGS) entry which is preliminary data.</text>
</comment>
<name>A0AAV0BJF2_PHAPC</name>
<evidence type="ECO:0000313" key="2">
    <source>
        <dbReference type="EMBL" id="CAH7686107.1"/>
    </source>
</evidence>
<reference evidence="2" key="1">
    <citation type="submission" date="2022-06" db="EMBL/GenBank/DDBJ databases">
        <authorList>
            <consortium name="SYNGENTA / RWTH Aachen University"/>
        </authorList>
    </citation>
    <scope>NUCLEOTIDE SEQUENCE</scope>
</reference>
<evidence type="ECO:0000313" key="3">
    <source>
        <dbReference type="Proteomes" id="UP001153365"/>
    </source>
</evidence>
<feature type="region of interest" description="Disordered" evidence="1">
    <location>
        <begin position="83"/>
        <end position="107"/>
    </location>
</feature>
<dbReference type="EMBL" id="CALTRL010005771">
    <property type="protein sequence ID" value="CAH7686107.1"/>
    <property type="molecule type" value="Genomic_DNA"/>
</dbReference>
<proteinExistence type="predicted"/>
<dbReference type="Proteomes" id="UP001153365">
    <property type="component" value="Unassembled WGS sequence"/>
</dbReference>
<dbReference type="AlphaFoldDB" id="A0AAV0BJF2"/>
<sequence>MEDESVDCLHEIEDQPMAISSPLLEPQLVNVAWPEVPALICAPDKMWNWFEIGKNAHEDLLFKILNSEMVVCSLTALPFAAQSTRKQKNTKRKNVNSSSNRASSGLARSIKQNAKTLWEIKKVHQKISDLVIGNYNNFWQGFFEASANVKLSDNRNDESPQSSVPTN</sequence>
<evidence type="ECO:0000256" key="1">
    <source>
        <dbReference type="SAM" id="MobiDB-lite"/>
    </source>
</evidence>
<keyword evidence="3" id="KW-1185">Reference proteome</keyword>
<feature type="compositionally biased region" description="Basic residues" evidence="1">
    <location>
        <begin position="85"/>
        <end position="94"/>
    </location>
</feature>
<accession>A0AAV0BJF2</accession>